<accession>A0A367ZSP2</accession>
<name>A0A367ZSP2_9BACT</name>
<evidence type="ECO:0000313" key="2">
    <source>
        <dbReference type="EMBL" id="RCK81163.1"/>
    </source>
</evidence>
<protein>
    <submittedName>
        <fullName evidence="2">Amidase enhancer</fullName>
    </submittedName>
</protein>
<feature type="domain" description="Sporulation stage II protein D amidase enhancer LytB N-terminal" evidence="1">
    <location>
        <begin position="253"/>
        <end position="339"/>
    </location>
</feature>
<evidence type="ECO:0000259" key="1">
    <source>
        <dbReference type="Pfam" id="PF08486"/>
    </source>
</evidence>
<dbReference type="Proteomes" id="UP000252355">
    <property type="component" value="Unassembled WGS sequence"/>
</dbReference>
<evidence type="ECO:0000313" key="3">
    <source>
        <dbReference type="Proteomes" id="UP000252355"/>
    </source>
</evidence>
<dbReference type="InterPro" id="IPR013486">
    <property type="entry name" value="SpoIID/LytB"/>
</dbReference>
<sequence>MMSATCADRWSPPGTPIRGFAPRWLTVCLGLALGLVGLGLAAVPLAAGERQILIKVAQYPRSLDFLCLDGADWALGGRTGKIAPGARGQITGVLTARALLRHHVVVADVPLAETGKLDALTQPWQAAGWPVHRLTLGQTFTGPDGMPLADNRRALAAIAVFDEPAPAQALVASLTAAGETATVYDEVVHLAQGLITLKVNGETLATGQELSLRLQGLIRLYRVEYAVGYPWHGFADRDYRGRLLVRWGAHDALDCILQQDLDRVLAGIVPSEISAKAETGALQAQAVAARGEIMASIGIRHAAEGFDTCSEQHCQVYNGETVHVASIAPKIEPTRGLVLVKPNGAVLNAVYSSNCGGHTEANHLVWTTTPEPILAGRWDAPAAPALDLSEEEQVGVFIRQPPAGCFCNDPTVEGGDKFRWTKTITGSDWKAIEDKLGLGRIKQVTDLARGFSGRIYQMTFIGEKGRTTVNKELTIRQLLGSLRSSCFIAEWQRDAAGFITGVELHGAGFGHGVGMCQTGAQALAKRGWTFDRILAHYYPGSLLKAWY</sequence>
<proteinExistence type="predicted"/>
<reference evidence="2 3" key="1">
    <citation type="submission" date="2018-05" db="EMBL/GenBank/DDBJ databases">
        <title>A metagenomic window into the 2 km-deep terrestrial subsurface aquifer revealed taxonomically and functionally diverse microbial community comprising novel uncultured bacterial lineages.</title>
        <authorList>
            <person name="Kadnikov V.V."/>
            <person name="Mardanov A.V."/>
            <person name="Beletsky A.V."/>
            <person name="Banks D."/>
            <person name="Pimenov N.V."/>
            <person name="Frank Y.A."/>
            <person name="Karnachuk O.V."/>
            <person name="Ravin N.V."/>
        </authorList>
    </citation>
    <scope>NUCLEOTIDE SEQUENCE [LARGE SCALE GENOMIC DNA]</scope>
    <source>
        <strain evidence="2">BY5</strain>
    </source>
</reference>
<dbReference type="AlphaFoldDB" id="A0A367ZSP2"/>
<dbReference type="EMBL" id="QOQW01000003">
    <property type="protein sequence ID" value="RCK81163.1"/>
    <property type="molecule type" value="Genomic_DNA"/>
</dbReference>
<organism evidence="2 3">
    <name type="scientific">Candidatus Ozemobacter sibiricus</name>
    <dbReference type="NCBI Taxonomy" id="2268124"/>
    <lineage>
        <taxon>Bacteria</taxon>
        <taxon>Candidatus Ozemobacteria</taxon>
        <taxon>Candidatus Ozemobacterales</taxon>
        <taxon>Candidatus Ozemobacteraceae</taxon>
        <taxon>Candidatus Ozemobacter</taxon>
    </lineage>
</organism>
<dbReference type="NCBIfam" id="TIGR02669">
    <property type="entry name" value="SpoIID_LytB"/>
    <property type="match status" value="1"/>
</dbReference>
<dbReference type="Pfam" id="PF08486">
    <property type="entry name" value="SpoIID"/>
    <property type="match status" value="1"/>
</dbReference>
<comment type="caution">
    <text evidence="2">The sequence shown here is derived from an EMBL/GenBank/DDBJ whole genome shotgun (WGS) entry which is preliminary data.</text>
</comment>
<gene>
    <name evidence="2" type="ORF">OZSIB_2540</name>
</gene>
<dbReference type="GO" id="GO:0030435">
    <property type="term" value="P:sporulation resulting in formation of a cellular spore"/>
    <property type="evidence" value="ECO:0007669"/>
    <property type="project" value="InterPro"/>
</dbReference>
<dbReference type="InterPro" id="IPR013693">
    <property type="entry name" value="SpoIID/LytB_N"/>
</dbReference>